<dbReference type="Pfam" id="PF03887">
    <property type="entry name" value="YfbU"/>
    <property type="match status" value="1"/>
</dbReference>
<dbReference type="InterPro" id="IPR023146">
    <property type="entry name" value="YfbU_alpha-helical_sf"/>
</dbReference>
<evidence type="ECO:0000313" key="2">
    <source>
        <dbReference type="Proteomes" id="UP000703720"/>
    </source>
</evidence>
<dbReference type="InterPro" id="IPR005587">
    <property type="entry name" value="UPF0304_YfbU"/>
</dbReference>
<sequence length="242" mass="28074">MIAQKEGMSLSELVRDLLREAVIDVSSDTRRETRDSRVHGDQPAPDSLNLRDRQVLALLHRILGRVLPVDSNGPEGSPEDQLLAAEVLEAGFTGEYWREVAGFSQELSERDTRRVMDILQLFRVITYSVKRLEEQGVDLDDIVRRRLTFRGFDHNDPLENQMARYVRFQMRDGDRWTELQEQVTANDDGNSHLQMLDTYLRMLARYRRLVDERTPGEHVEDYLLTADELQMIAGEVVHPNNR</sequence>
<evidence type="ECO:0000313" key="1">
    <source>
        <dbReference type="EMBL" id="MBP2376867.1"/>
    </source>
</evidence>
<name>A0ABS4WKZ6_9MICO</name>
<gene>
    <name evidence="1" type="ORF">JOF42_000362</name>
</gene>
<organism evidence="1 2">
    <name type="scientific">Microbacterium phyllosphaerae</name>
    <dbReference type="NCBI Taxonomy" id="124798"/>
    <lineage>
        <taxon>Bacteria</taxon>
        <taxon>Bacillati</taxon>
        <taxon>Actinomycetota</taxon>
        <taxon>Actinomycetes</taxon>
        <taxon>Micrococcales</taxon>
        <taxon>Microbacteriaceae</taxon>
        <taxon>Microbacterium</taxon>
    </lineage>
</organism>
<keyword evidence="2" id="KW-1185">Reference proteome</keyword>
<accession>A0ABS4WKZ6</accession>
<proteinExistence type="predicted"/>
<dbReference type="EMBL" id="JAGIOA010000001">
    <property type="protein sequence ID" value="MBP2376867.1"/>
    <property type="molecule type" value="Genomic_DNA"/>
</dbReference>
<dbReference type="Gene3D" id="1.10.3190.10">
    <property type="entry name" value="yfbu gene product, domain 2"/>
    <property type="match status" value="1"/>
</dbReference>
<reference evidence="1 2" key="1">
    <citation type="submission" date="2021-03" db="EMBL/GenBank/DDBJ databases">
        <title>Sequencing the genomes of 1000 actinobacteria strains.</title>
        <authorList>
            <person name="Klenk H.-P."/>
        </authorList>
    </citation>
    <scope>NUCLEOTIDE SEQUENCE [LARGE SCALE GENOMIC DNA]</scope>
    <source>
        <strain evidence="1 2">DSM 13468</strain>
    </source>
</reference>
<dbReference type="Proteomes" id="UP000703720">
    <property type="component" value="Unassembled WGS sequence"/>
</dbReference>
<comment type="caution">
    <text evidence="1">The sequence shown here is derived from an EMBL/GenBank/DDBJ whole genome shotgun (WGS) entry which is preliminary data.</text>
</comment>
<dbReference type="SUPFAM" id="SSF116960">
    <property type="entry name" value="YfbU-like"/>
    <property type="match status" value="1"/>
</dbReference>
<protein>
    <submittedName>
        <fullName evidence="1">Uncharacterized protein YfbU (UPF0304 family)</fullName>
    </submittedName>
</protein>